<feature type="compositionally biased region" description="Acidic residues" evidence="2">
    <location>
        <begin position="360"/>
        <end position="370"/>
    </location>
</feature>
<dbReference type="EMBL" id="CAJNDS010000635">
    <property type="protein sequence ID" value="CAE7224180.1"/>
    <property type="molecule type" value="Genomic_DNA"/>
</dbReference>
<comment type="caution">
    <text evidence="3">The sequence shown here is derived from an EMBL/GenBank/DDBJ whole genome shotgun (WGS) entry which is preliminary data.</text>
</comment>
<feature type="coiled-coil region" evidence="1">
    <location>
        <begin position="403"/>
        <end position="437"/>
    </location>
</feature>
<proteinExistence type="predicted"/>
<feature type="coiled-coil region" evidence="1">
    <location>
        <begin position="123"/>
        <end position="227"/>
    </location>
</feature>
<evidence type="ECO:0000256" key="1">
    <source>
        <dbReference type="SAM" id="Coils"/>
    </source>
</evidence>
<reference evidence="3" key="1">
    <citation type="submission" date="2021-02" db="EMBL/GenBank/DDBJ databases">
        <authorList>
            <person name="Dougan E. K."/>
            <person name="Rhodes N."/>
            <person name="Thang M."/>
            <person name="Chan C."/>
        </authorList>
    </citation>
    <scope>NUCLEOTIDE SEQUENCE</scope>
</reference>
<dbReference type="AlphaFoldDB" id="A0A812KBT1"/>
<gene>
    <name evidence="3" type="ORF">SNAT2548_LOCUS8527</name>
</gene>
<sequence>MRRAAGSGAGGTTRRMMMVPLHRQEHQASEILSDANHQLVCWTQSIGKEYEDVKSVPERPEQPELAGQHKEETPSAVKEAELAKQELALCVETLHTYSCETSSESRERSALLDAATATASASIEKLMQLIERQATEAREAAQQRRELEAKIAELEGDADGLRRMVQRGLREEAELQKEKEEKAAEVLEKQQSLVEAERKGEKLTAQLEEALERIKRREDEERQAQENLRDGANSPMMAFSAFVLGPDQVPCGLPTTLASISGDVLKEKPEHKRLERHQTNLSGASSTTRTSLLMAAGSAGLHVPPNGRQSGRLDAVPSQNLSRSASPDPTQGSSNHSEDKDSAATPPQTKKLGTRRRSEEEDSTDSEAEADMPRASPLASSFPALVPYLDFQKADVDAEKIKAQTASQNHEHLEKHMVMLQEERQQHLERNQLLQHAVDATLERILVWVQAAYDSLHDFGPTSVQQDAEALAAIRDMLAWLAQRSCKAWVDPPDNLEQALASHEDRLRSALALAENQSSSGEVEELRKALQQQMKRAEDLSAVLPLELEISGALYPWSQDLEKDLKACRACFTNAVPAAPYYACVPSYDMPAFTSCFEKPTRLPNVWRCGKALQSSDSVPSTKLEFWFL</sequence>
<protein>
    <submittedName>
        <fullName evidence="3">Uncharacterized protein</fullName>
    </submittedName>
</protein>
<evidence type="ECO:0000256" key="2">
    <source>
        <dbReference type="SAM" id="MobiDB-lite"/>
    </source>
</evidence>
<keyword evidence="1" id="KW-0175">Coiled coil</keyword>
<dbReference type="OrthoDB" id="10616759at2759"/>
<evidence type="ECO:0000313" key="4">
    <source>
        <dbReference type="Proteomes" id="UP000604046"/>
    </source>
</evidence>
<accession>A0A812KBT1</accession>
<organism evidence="3 4">
    <name type="scientific">Symbiodinium natans</name>
    <dbReference type="NCBI Taxonomy" id="878477"/>
    <lineage>
        <taxon>Eukaryota</taxon>
        <taxon>Sar</taxon>
        <taxon>Alveolata</taxon>
        <taxon>Dinophyceae</taxon>
        <taxon>Suessiales</taxon>
        <taxon>Symbiodiniaceae</taxon>
        <taxon>Symbiodinium</taxon>
    </lineage>
</organism>
<feature type="compositionally biased region" description="Polar residues" evidence="2">
    <location>
        <begin position="317"/>
        <end position="335"/>
    </location>
</feature>
<dbReference type="Proteomes" id="UP000604046">
    <property type="component" value="Unassembled WGS sequence"/>
</dbReference>
<feature type="coiled-coil region" evidence="1">
    <location>
        <begin position="516"/>
        <end position="543"/>
    </location>
</feature>
<feature type="region of interest" description="Disordered" evidence="2">
    <location>
        <begin position="52"/>
        <end position="74"/>
    </location>
</feature>
<keyword evidence="4" id="KW-1185">Reference proteome</keyword>
<evidence type="ECO:0000313" key="3">
    <source>
        <dbReference type="EMBL" id="CAE7224180.1"/>
    </source>
</evidence>
<feature type="region of interest" description="Disordered" evidence="2">
    <location>
        <begin position="299"/>
        <end position="378"/>
    </location>
</feature>
<name>A0A812KBT1_9DINO</name>